<reference evidence="2 3" key="1">
    <citation type="journal article" date="2021" name="Sci. Rep.">
        <title>Genome sequencing of the multicellular alga Astrephomene provides insights into convergent evolution of germ-soma differentiation.</title>
        <authorList>
            <person name="Yamashita S."/>
            <person name="Yamamoto K."/>
            <person name="Matsuzaki R."/>
            <person name="Suzuki S."/>
            <person name="Yamaguchi H."/>
            <person name="Hirooka S."/>
            <person name="Minakuchi Y."/>
            <person name="Miyagishima S."/>
            <person name="Kawachi M."/>
            <person name="Toyoda A."/>
            <person name="Nozaki H."/>
        </authorList>
    </citation>
    <scope>NUCLEOTIDE SEQUENCE [LARGE SCALE GENOMIC DNA]</scope>
    <source>
        <strain evidence="2 3">NIES-4017</strain>
    </source>
</reference>
<accession>A0AAD3DRU4</accession>
<gene>
    <name evidence="2" type="ORF">Agub_g8328</name>
</gene>
<dbReference type="AlphaFoldDB" id="A0AAD3DRU4"/>
<comment type="caution">
    <text evidence="2">The sequence shown here is derived from an EMBL/GenBank/DDBJ whole genome shotgun (WGS) entry which is preliminary data.</text>
</comment>
<feature type="non-terminal residue" evidence="2">
    <location>
        <position position="1"/>
    </location>
</feature>
<evidence type="ECO:0000313" key="2">
    <source>
        <dbReference type="EMBL" id="GFR46708.1"/>
    </source>
</evidence>
<sequence>DEPYLPAAPQMGPAAGLTGLAARAGGAAYSAPDVNKEFANAADCSLYLSRTPGAEATMGLVTVTTAEEEATEVAVHAGIITGAIETAAVAASPDPLGINVASGGGSGGAKGCYTPAAIISTSIPSSPKYGTHNSGDAAVATSACSSSASGVCSRQGSMDTLELEMARRRASKASAAGAAAGGGTGRGGRSGPSDPEDSEPIKKSGSFTAGTPLLPFASCGTLLAPVVRSQHHHHHHSSHRITRQSTHDRIEQLLEQARNSNIRAAAPTASTAADDERLSGSRFGTGGGGGTSSIGYTEGG</sequence>
<feature type="compositionally biased region" description="Gly residues" evidence="1">
    <location>
        <begin position="179"/>
        <end position="190"/>
    </location>
</feature>
<dbReference type="EMBL" id="BMAR01000015">
    <property type="protein sequence ID" value="GFR46708.1"/>
    <property type="molecule type" value="Genomic_DNA"/>
</dbReference>
<keyword evidence="3" id="KW-1185">Reference proteome</keyword>
<feature type="region of interest" description="Disordered" evidence="1">
    <location>
        <begin position="166"/>
        <end position="207"/>
    </location>
</feature>
<feature type="compositionally biased region" description="Gly residues" evidence="1">
    <location>
        <begin position="283"/>
        <end position="300"/>
    </location>
</feature>
<name>A0AAD3DRU4_9CHLO</name>
<dbReference type="Proteomes" id="UP001054857">
    <property type="component" value="Unassembled WGS sequence"/>
</dbReference>
<proteinExistence type="predicted"/>
<feature type="region of interest" description="Disordered" evidence="1">
    <location>
        <begin position="261"/>
        <end position="300"/>
    </location>
</feature>
<feature type="non-terminal residue" evidence="2">
    <location>
        <position position="300"/>
    </location>
</feature>
<protein>
    <submittedName>
        <fullName evidence="2">Uncharacterized protein</fullName>
    </submittedName>
</protein>
<evidence type="ECO:0000313" key="3">
    <source>
        <dbReference type="Proteomes" id="UP001054857"/>
    </source>
</evidence>
<evidence type="ECO:0000256" key="1">
    <source>
        <dbReference type="SAM" id="MobiDB-lite"/>
    </source>
</evidence>
<organism evidence="2 3">
    <name type="scientific">Astrephomene gubernaculifera</name>
    <dbReference type="NCBI Taxonomy" id="47775"/>
    <lineage>
        <taxon>Eukaryota</taxon>
        <taxon>Viridiplantae</taxon>
        <taxon>Chlorophyta</taxon>
        <taxon>core chlorophytes</taxon>
        <taxon>Chlorophyceae</taxon>
        <taxon>CS clade</taxon>
        <taxon>Chlamydomonadales</taxon>
        <taxon>Astrephomenaceae</taxon>
        <taxon>Astrephomene</taxon>
    </lineage>
</organism>